<evidence type="ECO:0008006" key="3">
    <source>
        <dbReference type="Google" id="ProtNLM"/>
    </source>
</evidence>
<dbReference type="RefSeq" id="WP_073071540.1">
    <property type="nucleotide sequence ID" value="NZ_FQXN01000001.1"/>
</dbReference>
<accession>A0A1M5R835</accession>
<dbReference type="AlphaFoldDB" id="A0A1M5R835"/>
<reference evidence="2" key="1">
    <citation type="submission" date="2016-11" db="EMBL/GenBank/DDBJ databases">
        <authorList>
            <person name="Varghese N."/>
            <person name="Submissions S."/>
        </authorList>
    </citation>
    <scope>NUCLEOTIDE SEQUENCE [LARGE SCALE GENOMIC DNA]</scope>
    <source>
        <strain evidence="2">DSM 15807</strain>
    </source>
</reference>
<proteinExistence type="predicted"/>
<sequence>MKIEREKKYLIPENLAEDLKSKSVLKIGVIQWYIDDKNFLIDKYYVGNKYRLRLIIDKNFNKQWSIAIKRDLRKFEREEIEFEIPETEININALKQYKLTAKIRYYLTLPNSDPEIVLDEFLRVDKVIEFEIRYLLEIETFKNFEEIEKENNLVGFEVKDFKKFTNEKLAKGFSIETLKLIDLVYQFLVKNEG</sequence>
<name>A0A1M5R835_9BACT</name>
<evidence type="ECO:0000313" key="2">
    <source>
        <dbReference type="Proteomes" id="UP000242592"/>
    </source>
</evidence>
<organism evidence="1 2">
    <name type="scientific">Thermosipho atlanticus DSM 15807</name>
    <dbReference type="NCBI Taxonomy" id="1123380"/>
    <lineage>
        <taxon>Bacteria</taxon>
        <taxon>Thermotogati</taxon>
        <taxon>Thermotogota</taxon>
        <taxon>Thermotogae</taxon>
        <taxon>Thermotogales</taxon>
        <taxon>Fervidobacteriaceae</taxon>
        <taxon>Thermosipho</taxon>
    </lineage>
</organism>
<dbReference type="STRING" id="1123380.SAMN02745199_0385"/>
<dbReference type="OrthoDB" id="49496at2"/>
<dbReference type="Gene3D" id="2.40.320.10">
    <property type="entry name" value="Hypothetical Protein Pfu-838710-001"/>
    <property type="match status" value="1"/>
</dbReference>
<dbReference type="EMBL" id="FQXN01000001">
    <property type="protein sequence ID" value="SHH22338.1"/>
    <property type="molecule type" value="Genomic_DNA"/>
</dbReference>
<dbReference type="Proteomes" id="UP000242592">
    <property type="component" value="Unassembled WGS sequence"/>
</dbReference>
<dbReference type="InterPro" id="IPR033469">
    <property type="entry name" value="CYTH-like_dom_sf"/>
</dbReference>
<evidence type="ECO:0000313" key="1">
    <source>
        <dbReference type="EMBL" id="SHH22338.1"/>
    </source>
</evidence>
<keyword evidence="2" id="KW-1185">Reference proteome</keyword>
<gene>
    <name evidence="1" type="ORF">SAMN02745199_0385</name>
</gene>
<protein>
    <recommendedName>
        <fullName evidence="3">CYTH domain-containing protein</fullName>
    </recommendedName>
</protein>
<dbReference type="SUPFAM" id="SSF55154">
    <property type="entry name" value="CYTH-like phosphatases"/>
    <property type="match status" value="1"/>
</dbReference>